<dbReference type="InterPro" id="IPR036047">
    <property type="entry name" value="F-box-like_dom_sf"/>
</dbReference>
<reference evidence="2 3" key="1">
    <citation type="submission" date="2024-01" db="EMBL/GenBank/DDBJ databases">
        <title>A draft genome for a cacao thread blight-causing isolate of Paramarasmius palmivorus.</title>
        <authorList>
            <person name="Baruah I.K."/>
            <person name="Bukari Y."/>
            <person name="Amoako-Attah I."/>
            <person name="Meinhardt L.W."/>
            <person name="Bailey B.A."/>
            <person name="Cohen S.P."/>
        </authorList>
    </citation>
    <scope>NUCLEOTIDE SEQUENCE [LARGE SCALE GENOMIC DNA]</scope>
    <source>
        <strain evidence="2 3">GH-12</strain>
    </source>
</reference>
<keyword evidence="3" id="KW-1185">Reference proteome</keyword>
<accession>A0AAW0D089</accession>
<evidence type="ECO:0000313" key="3">
    <source>
        <dbReference type="Proteomes" id="UP001383192"/>
    </source>
</evidence>
<dbReference type="Proteomes" id="UP001383192">
    <property type="component" value="Unassembled WGS sequence"/>
</dbReference>
<protein>
    <recommendedName>
        <fullName evidence="1">F-box domain-containing protein</fullName>
    </recommendedName>
</protein>
<dbReference type="InterPro" id="IPR001810">
    <property type="entry name" value="F-box_dom"/>
</dbReference>
<evidence type="ECO:0000313" key="2">
    <source>
        <dbReference type="EMBL" id="KAK7045486.1"/>
    </source>
</evidence>
<evidence type="ECO:0000259" key="1">
    <source>
        <dbReference type="PROSITE" id="PS50181"/>
    </source>
</evidence>
<name>A0AAW0D089_9AGAR</name>
<dbReference type="PROSITE" id="PS50181">
    <property type="entry name" value="FBOX"/>
    <property type="match status" value="1"/>
</dbReference>
<gene>
    <name evidence="2" type="ORF">VNI00_007739</name>
</gene>
<dbReference type="EMBL" id="JAYKXP010000025">
    <property type="protein sequence ID" value="KAK7045486.1"/>
    <property type="molecule type" value="Genomic_DNA"/>
</dbReference>
<dbReference type="SUPFAM" id="SSF81383">
    <property type="entry name" value="F-box domain"/>
    <property type="match status" value="1"/>
</dbReference>
<organism evidence="2 3">
    <name type="scientific">Paramarasmius palmivorus</name>
    <dbReference type="NCBI Taxonomy" id="297713"/>
    <lineage>
        <taxon>Eukaryota</taxon>
        <taxon>Fungi</taxon>
        <taxon>Dikarya</taxon>
        <taxon>Basidiomycota</taxon>
        <taxon>Agaricomycotina</taxon>
        <taxon>Agaricomycetes</taxon>
        <taxon>Agaricomycetidae</taxon>
        <taxon>Agaricales</taxon>
        <taxon>Marasmiineae</taxon>
        <taxon>Marasmiaceae</taxon>
        <taxon>Paramarasmius</taxon>
    </lineage>
</organism>
<feature type="domain" description="F-box" evidence="1">
    <location>
        <begin position="1"/>
        <end position="47"/>
    </location>
</feature>
<comment type="caution">
    <text evidence="2">The sequence shown here is derived from an EMBL/GenBank/DDBJ whole genome shotgun (WGS) entry which is preliminary data.</text>
</comment>
<dbReference type="Pfam" id="PF00646">
    <property type="entry name" value="F-box"/>
    <property type="match status" value="1"/>
</dbReference>
<dbReference type="AlphaFoldDB" id="A0AAW0D089"/>
<proteinExistence type="predicted"/>
<sequence>MSLLGLPSDIFLEVASRLDLLDAYSLSITCRFIRDLSQAQAAYWANVLTSTRRMLPLPPYENIRLLSISTVWKIALHMVVLQNNLDKEQPVLKQPVIQHDLAGQIRNHHNLTIIPGTPLILLGLKNIERLSCFDYLRGQTLCSTDFTGHLHEVSAPMHQYRKSTVVVQIATNIMDENPSLYVWTVEYSVTDQDIWSAKMTFSRIPKVRMDPMAGLPLYAICTDAEIVAYTIPMNHGNPGKLKVVAHELHTGTTTTIITDMAIGMDVNDYILTLKDRELFIIREDNDFTCIWTIPFSFLPYPGNPTEIEANYTCASNPYYHRYETEADPSYLSLFANTTTRAHFDNSILSDLQATLISNDAVSGDDALFRYRRWTLPDAQQQYQVSDTVPFNVERPDACDGPRSLSSVSSLLYTSSSGRKRRKVRELMLGRFQEGRLSHHRLQKPDGLDLHDVANLVFDEGLGVALVLLCDETLVVLRYGMA</sequence>